<comment type="caution">
    <text evidence="1">The sequence shown here is derived from an EMBL/GenBank/DDBJ whole genome shotgun (WGS) entry which is preliminary data.</text>
</comment>
<name>A0A7Z7FJZ0_9BURK</name>
<dbReference type="EMBL" id="FNDI01000022">
    <property type="protein sequence ID" value="SDI70665.1"/>
    <property type="molecule type" value="Genomic_DNA"/>
</dbReference>
<evidence type="ECO:0000313" key="1">
    <source>
        <dbReference type="EMBL" id="SDI70665.1"/>
    </source>
</evidence>
<dbReference type="RefSeq" id="WP_143036605.1">
    <property type="nucleotide sequence ID" value="NZ_FNDI01000022.1"/>
</dbReference>
<gene>
    <name evidence="1" type="ORF">SAMN04487926_12259</name>
</gene>
<dbReference type="AlphaFoldDB" id="A0A7Z7FJZ0"/>
<organism evidence="1 2">
    <name type="scientific">Paraburkholderia steynii</name>
    <dbReference type="NCBI Taxonomy" id="1245441"/>
    <lineage>
        <taxon>Bacteria</taxon>
        <taxon>Pseudomonadati</taxon>
        <taxon>Pseudomonadota</taxon>
        <taxon>Betaproteobacteria</taxon>
        <taxon>Burkholderiales</taxon>
        <taxon>Burkholderiaceae</taxon>
        <taxon>Paraburkholderia</taxon>
    </lineage>
</organism>
<accession>A0A7Z7FJZ0</accession>
<protein>
    <submittedName>
        <fullName evidence="1">Uncharacterized protein</fullName>
    </submittedName>
</protein>
<keyword evidence="2" id="KW-1185">Reference proteome</keyword>
<dbReference type="Proteomes" id="UP000198900">
    <property type="component" value="Unassembled WGS sequence"/>
</dbReference>
<proteinExistence type="predicted"/>
<sequence length="91" mass="10295">MLNIADDGTSISWFDAVSGRGWTARTPSLSEWQIHFHGNQTEESLARGQFMWVNGLSDEEVTVVFSPYRGLDFNLIYSILSGKLLKIEEAR</sequence>
<evidence type="ECO:0000313" key="2">
    <source>
        <dbReference type="Proteomes" id="UP000198900"/>
    </source>
</evidence>
<reference evidence="1" key="1">
    <citation type="submission" date="2016-10" db="EMBL/GenBank/DDBJ databases">
        <authorList>
            <person name="Varghese N."/>
            <person name="Submissions S."/>
        </authorList>
    </citation>
    <scope>NUCLEOTIDE SEQUENCE [LARGE SCALE GENOMIC DNA]</scope>
    <source>
        <strain evidence="1">YR281</strain>
    </source>
</reference>